<dbReference type="Proteomes" id="UP000243797">
    <property type="component" value="Unassembled WGS sequence"/>
</dbReference>
<dbReference type="SMART" id="SM00317">
    <property type="entry name" value="SET"/>
    <property type="match status" value="1"/>
</dbReference>
<organism evidence="3 4">
    <name type="scientific">Sphaceloma murrayae</name>
    <dbReference type="NCBI Taxonomy" id="2082308"/>
    <lineage>
        <taxon>Eukaryota</taxon>
        <taxon>Fungi</taxon>
        <taxon>Dikarya</taxon>
        <taxon>Ascomycota</taxon>
        <taxon>Pezizomycotina</taxon>
        <taxon>Dothideomycetes</taxon>
        <taxon>Dothideomycetidae</taxon>
        <taxon>Myriangiales</taxon>
        <taxon>Elsinoaceae</taxon>
        <taxon>Sphaceloma</taxon>
    </lineage>
</organism>
<dbReference type="InParanoid" id="A0A2K1QWP7"/>
<keyword evidence="4" id="KW-1185">Reference proteome</keyword>
<name>A0A2K1QWP7_9PEZI</name>
<dbReference type="InterPro" id="IPR046341">
    <property type="entry name" value="SET_dom_sf"/>
</dbReference>
<dbReference type="EMBL" id="NKHZ01000031">
    <property type="protein sequence ID" value="PNS19439.1"/>
    <property type="molecule type" value="Genomic_DNA"/>
</dbReference>
<dbReference type="OrthoDB" id="3180714at2759"/>
<comment type="caution">
    <text evidence="3">The sequence shown here is derived from an EMBL/GenBank/DDBJ whole genome shotgun (WGS) entry which is preliminary data.</text>
</comment>
<evidence type="ECO:0000256" key="1">
    <source>
        <dbReference type="SAM" id="MobiDB-lite"/>
    </source>
</evidence>
<reference evidence="3 4" key="1">
    <citation type="submission" date="2017-06" db="EMBL/GenBank/DDBJ databases">
        <title>Draft genome sequence of a variant of Elsinoe murrayae.</title>
        <authorList>
            <person name="Cheng Q."/>
        </authorList>
    </citation>
    <scope>NUCLEOTIDE SEQUENCE [LARGE SCALE GENOMIC DNA]</scope>
    <source>
        <strain evidence="3 4">CQ-2017a</strain>
    </source>
</reference>
<dbReference type="Pfam" id="PF00856">
    <property type="entry name" value="SET"/>
    <property type="match status" value="1"/>
</dbReference>
<dbReference type="AlphaFoldDB" id="A0A2K1QWP7"/>
<sequence length="176" mass="19232">MTNTKKESHLLTRSPHIGLVLNTPKGRGIFATAPLAAGTIIETCPVLVLDPTENTDYIEKTELFHYTYNWPLQPQSSSSKESGHDTTNGNVHVPKVTQAVVLGLGSMFNHSTQSQNVGWTRDIDRQIITYHALRDIPAGEELCISYGSRLTFTDADAPPPEDEGDGTQVLSSIELS</sequence>
<dbReference type="InterPro" id="IPR001214">
    <property type="entry name" value="SET_dom"/>
</dbReference>
<evidence type="ECO:0000313" key="3">
    <source>
        <dbReference type="EMBL" id="PNS19439.1"/>
    </source>
</evidence>
<feature type="region of interest" description="Disordered" evidence="1">
    <location>
        <begin position="155"/>
        <end position="176"/>
    </location>
</feature>
<evidence type="ECO:0000313" key="4">
    <source>
        <dbReference type="Proteomes" id="UP000243797"/>
    </source>
</evidence>
<accession>A0A2K1QWP7</accession>
<evidence type="ECO:0000259" key="2">
    <source>
        <dbReference type="PROSITE" id="PS50280"/>
    </source>
</evidence>
<proteinExistence type="predicted"/>
<dbReference type="CDD" id="cd10540">
    <property type="entry name" value="SET_SpSet7-like"/>
    <property type="match status" value="1"/>
</dbReference>
<gene>
    <name evidence="3" type="ORF">CAC42_7283</name>
</gene>
<protein>
    <recommendedName>
        <fullName evidence="2">SET domain-containing protein</fullName>
    </recommendedName>
</protein>
<dbReference type="STRING" id="2082308.A0A2K1QWP7"/>
<dbReference type="PROSITE" id="PS50280">
    <property type="entry name" value="SET"/>
    <property type="match status" value="1"/>
</dbReference>
<dbReference type="SUPFAM" id="SSF82199">
    <property type="entry name" value="SET domain"/>
    <property type="match status" value="1"/>
</dbReference>
<feature type="domain" description="SET" evidence="2">
    <location>
        <begin position="15"/>
        <end position="147"/>
    </location>
</feature>
<dbReference type="Gene3D" id="2.170.270.10">
    <property type="entry name" value="SET domain"/>
    <property type="match status" value="1"/>
</dbReference>